<dbReference type="EMBL" id="KV424004">
    <property type="protein sequence ID" value="KZT54921.1"/>
    <property type="molecule type" value="Genomic_DNA"/>
</dbReference>
<name>A0A165EI79_9BASI</name>
<dbReference type="OrthoDB" id="3247418at2759"/>
<organism evidence="1 2">
    <name type="scientific">Calocera cornea HHB12733</name>
    <dbReference type="NCBI Taxonomy" id="1353952"/>
    <lineage>
        <taxon>Eukaryota</taxon>
        <taxon>Fungi</taxon>
        <taxon>Dikarya</taxon>
        <taxon>Basidiomycota</taxon>
        <taxon>Agaricomycotina</taxon>
        <taxon>Dacrymycetes</taxon>
        <taxon>Dacrymycetales</taxon>
        <taxon>Dacrymycetaceae</taxon>
        <taxon>Calocera</taxon>
    </lineage>
</organism>
<dbReference type="PANTHER" id="PTHR46579">
    <property type="entry name" value="F5/8 TYPE C DOMAIN-CONTAINING PROTEIN-RELATED"/>
    <property type="match status" value="1"/>
</dbReference>
<dbReference type="STRING" id="1353952.A0A165EI79"/>
<dbReference type="PANTHER" id="PTHR46579:SF1">
    <property type="entry name" value="F5_8 TYPE C DOMAIN-CONTAINING PROTEIN"/>
    <property type="match status" value="1"/>
</dbReference>
<dbReference type="Proteomes" id="UP000076842">
    <property type="component" value="Unassembled WGS sequence"/>
</dbReference>
<gene>
    <name evidence="1" type="ORF">CALCODRAFT_510434</name>
</gene>
<proteinExistence type="predicted"/>
<evidence type="ECO:0000313" key="2">
    <source>
        <dbReference type="Proteomes" id="UP000076842"/>
    </source>
</evidence>
<evidence type="ECO:0008006" key="3">
    <source>
        <dbReference type="Google" id="ProtNLM"/>
    </source>
</evidence>
<accession>A0A165EI79</accession>
<protein>
    <recommendedName>
        <fullName evidence="3">DUF4218 domain-containing protein</fullName>
    </recommendedName>
</protein>
<keyword evidence="2" id="KW-1185">Reference proteome</keyword>
<dbReference type="AlphaFoldDB" id="A0A165EI79"/>
<sequence length="612" mass="69296">MTQTSAPIRTLNTMYKRLRLWDRFDVKTLCPKCWAFERFEIAQMDPDWLDDIGLEDTQRTTDSEKDFQRYCPRCNMPLYYLPPKSTIPRALRQAPYDLLSVQLAEFLGQPGFEDACESYLDDRRFPGVYSGLQDGRLSRSPIQLAPFRFAFQTSHLSFDSVCTTSSSSAYFLGPRNPQEISYNVFSAPSSTISFGSGKRESLSGPPSIHEVGEPGGGSLTSDEWRCLAVLYGPAAIPPVLIAAGHSAAARNYLKLAASIKIFMRREITQAELERAEDLYRQFLREYVEIYGAENVTPTFHWILHMAAQIRRFGPVHGFWTYLFERLNKLLKGFATNGHKGGAMEVTFARELKREISLSRLNHVLSSQREDPLARLLASELQKSPGDLSRTGTLAAIAAEAQDLVQIQGGSQPCLPAGRERNLVLEHELQHRLLDWYRRVHPQLSIYHPGEPTAPWRANFLNHRGTFYPKLRLDGKRILAVNEEKSSKSDSLVLLQYQPGTQWVGELWAVVRHSQEGVTPPVTFALVAWLVPLQDTPLHADLYRDLKELEVDFWKYDVYQGPDDFGPDALVAATDLCGMAARCTMEVGGRRIWITTGLSKMMLYAMMIDWCNG</sequence>
<evidence type="ECO:0000313" key="1">
    <source>
        <dbReference type="EMBL" id="KZT54921.1"/>
    </source>
</evidence>
<reference evidence="1 2" key="1">
    <citation type="journal article" date="2016" name="Mol. Biol. Evol.">
        <title>Comparative Genomics of Early-Diverging Mushroom-Forming Fungi Provides Insights into the Origins of Lignocellulose Decay Capabilities.</title>
        <authorList>
            <person name="Nagy L.G."/>
            <person name="Riley R."/>
            <person name="Tritt A."/>
            <person name="Adam C."/>
            <person name="Daum C."/>
            <person name="Floudas D."/>
            <person name="Sun H."/>
            <person name="Yadav J.S."/>
            <person name="Pangilinan J."/>
            <person name="Larsson K.H."/>
            <person name="Matsuura K."/>
            <person name="Barry K."/>
            <person name="Labutti K."/>
            <person name="Kuo R."/>
            <person name="Ohm R.A."/>
            <person name="Bhattacharya S.S."/>
            <person name="Shirouzu T."/>
            <person name="Yoshinaga Y."/>
            <person name="Martin F.M."/>
            <person name="Grigoriev I.V."/>
            <person name="Hibbett D.S."/>
        </authorList>
    </citation>
    <scope>NUCLEOTIDE SEQUENCE [LARGE SCALE GENOMIC DNA]</scope>
    <source>
        <strain evidence="1 2">HHB12733</strain>
    </source>
</reference>
<dbReference type="InParanoid" id="A0A165EI79"/>